<evidence type="ECO:0000256" key="4">
    <source>
        <dbReference type="ARBA" id="ARBA00022729"/>
    </source>
</evidence>
<dbReference type="AlphaFoldDB" id="A0AAE4Z7B1"/>
<accession>A0AAE4Z7B1</accession>
<dbReference type="InterPro" id="IPR009003">
    <property type="entry name" value="Peptidase_S1_PA"/>
</dbReference>
<comment type="function">
    <text evidence="6">Catalyzes the removal of dipeptides from the N-terminus of oligopeptides.</text>
</comment>
<sequence length="708" mass="78771">MRSPRGVILLAALVAVGRPVAGPPELSAQVAGEQELSGVEIVQEAGLGKMWTFDRLPLDYLEERYDFRPDPEWFDHVRLASLRTGGCSASFVSPSGLVMTNHHCARGCITAVSADTHDYMVEGYYAGSRGAEAHCPNMYLDQLLEIEDVTERIDAAAPAGISGEEETRLKGEAMDRLEEECSEESGLRCQVVSLYHGGIYSLYKYRRYDDVRLVFAPEGQAAFFGGDPDNFTYPRHDLDVTFLRAYENDEPLRPDHYFTWSEAGAAEGEPVFVTGNPGSTGRLLTVSQLEYLRDASYPLRIQQYHERVAVMGELIDEDPSREPDYRNMIFGLENAIKAVSGYLRGLVDPTLMEEKHEWEATLRAAVREDRRLRERYGGAWQEIARINEKLTRLHEELVYSSFAHFQTLSRARDIVRLASELAKPEGERSMSERTIEAAKRRIASDREIDREYERMLLELRLTAAREALGPDHVLVRAALAGDDPEAAAARIIGDTRVGDPEWRQALLEGGVAAVNATDDPAVVLAGTVDAWVRGLEEKVTELRAEEGANEERVAEATFAVYGTMLPPDATFTLRLSDGLVARYPLNGTFAPYKTTIYGLFDRAESFDHKDPWKVAPKWTAAKDELDMSTPLNFVSTADIIGGNSGSPVINRDAEIVGLVFDGNMEMLPNRFLYRDEVARCVSVHSMAIIEALRTVYGAGALADELQGR</sequence>
<dbReference type="PANTHER" id="PTHR38469:SF1">
    <property type="entry name" value="PERIPLASMIC PEPTIDASE SUBFAMILY S1B"/>
    <property type="match status" value="1"/>
</dbReference>
<comment type="caution">
    <text evidence="7">The sequence shown here is derived from an EMBL/GenBank/DDBJ whole genome shotgun (WGS) entry which is preliminary data.</text>
</comment>
<dbReference type="Gene3D" id="2.40.10.10">
    <property type="entry name" value="Trypsin-like serine proteases"/>
    <property type="match status" value="1"/>
</dbReference>
<keyword evidence="5 6" id="KW-0378">Hydrolase</keyword>
<protein>
    <recommendedName>
        <fullName evidence="6">Dipeptidyl-peptidase</fullName>
        <ecNumber evidence="6">3.4.14.-</ecNumber>
    </recommendedName>
</protein>
<dbReference type="InterPro" id="IPR043504">
    <property type="entry name" value="Peptidase_S1_PA_chymotrypsin"/>
</dbReference>
<comment type="similarity">
    <text evidence="1 6">Belongs to the peptidase S46 family.</text>
</comment>
<dbReference type="GO" id="GO:0006508">
    <property type="term" value="P:proteolysis"/>
    <property type="evidence" value="ECO:0007669"/>
    <property type="project" value="UniProtKB-KW"/>
</dbReference>
<dbReference type="PANTHER" id="PTHR38469">
    <property type="entry name" value="PERIPLASMIC PEPTIDASE SUBFAMILY S1B"/>
    <property type="match status" value="1"/>
</dbReference>
<evidence type="ECO:0000256" key="6">
    <source>
        <dbReference type="RuleBase" id="RU366067"/>
    </source>
</evidence>
<dbReference type="EMBL" id="JAACAK010000049">
    <property type="protein sequence ID" value="NIR74918.1"/>
    <property type="molecule type" value="Genomic_DNA"/>
</dbReference>
<keyword evidence="4" id="KW-0732">Signal</keyword>
<evidence type="ECO:0000256" key="5">
    <source>
        <dbReference type="ARBA" id="ARBA00022801"/>
    </source>
</evidence>
<dbReference type="SUPFAM" id="SSF50494">
    <property type="entry name" value="Trypsin-like serine proteases"/>
    <property type="match status" value="1"/>
</dbReference>
<name>A0AAE4Z7B1_9BACT</name>
<dbReference type="Proteomes" id="UP000702544">
    <property type="component" value="Unassembled WGS sequence"/>
</dbReference>
<evidence type="ECO:0000313" key="7">
    <source>
        <dbReference type="EMBL" id="NIR74918.1"/>
    </source>
</evidence>
<evidence type="ECO:0000313" key="8">
    <source>
        <dbReference type="Proteomes" id="UP000702544"/>
    </source>
</evidence>
<evidence type="ECO:0000256" key="1">
    <source>
        <dbReference type="ARBA" id="ARBA00010491"/>
    </source>
</evidence>
<organism evidence="7 8">
    <name type="scientific">Candidatus Kutchimonas denitrificans</name>
    <dbReference type="NCBI Taxonomy" id="3056748"/>
    <lineage>
        <taxon>Bacteria</taxon>
        <taxon>Pseudomonadati</taxon>
        <taxon>Gemmatimonadota</taxon>
        <taxon>Gemmatimonadia</taxon>
        <taxon>Candidatus Palauibacterales</taxon>
        <taxon>Candidatus Palauibacteraceae</taxon>
        <taxon>Candidatus Kutchimonas</taxon>
    </lineage>
</organism>
<proteinExistence type="inferred from homology"/>
<keyword evidence="3 6" id="KW-0645">Protease</keyword>
<evidence type="ECO:0000256" key="3">
    <source>
        <dbReference type="ARBA" id="ARBA00022670"/>
    </source>
</evidence>
<dbReference type="GO" id="GO:0070009">
    <property type="term" value="F:serine-type aminopeptidase activity"/>
    <property type="evidence" value="ECO:0007669"/>
    <property type="project" value="UniProtKB-UniRule"/>
</dbReference>
<dbReference type="Pfam" id="PF10459">
    <property type="entry name" value="Peptidase_S46"/>
    <property type="match status" value="1"/>
</dbReference>
<keyword evidence="6" id="KW-0720">Serine protease</keyword>
<dbReference type="GO" id="GO:0008239">
    <property type="term" value="F:dipeptidyl-peptidase activity"/>
    <property type="evidence" value="ECO:0007669"/>
    <property type="project" value="UniProtKB-UniRule"/>
</dbReference>
<keyword evidence="2 6" id="KW-0031">Aminopeptidase</keyword>
<dbReference type="InterPro" id="IPR019500">
    <property type="entry name" value="Pep_S46"/>
</dbReference>
<dbReference type="GO" id="GO:0043171">
    <property type="term" value="P:peptide catabolic process"/>
    <property type="evidence" value="ECO:0007669"/>
    <property type="project" value="UniProtKB-UniRule"/>
</dbReference>
<dbReference type="EC" id="3.4.14.-" evidence="6"/>
<reference evidence="7 8" key="1">
    <citation type="submission" date="2020-01" db="EMBL/GenBank/DDBJ databases">
        <title>Genomes assembled from Gulf of Kutch pelagic sediment metagenomes.</title>
        <authorList>
            <person name="Chandrashekar M."/>
            <person name="Mahajan M.S."/>
            <person name="Dave K.J."/>
            <person name="Vatsa P."/>
            <person name="Nathani N.M."/>
        </authorList>
    </citation>
    <scope>NUCLEOTIDE SEQUENCE [LARGE SCALE GENOMIC DNA]</scope>
    <source>
        <strain evidence="7">KS3-K002</strain>
    </source>
</reference>
<evidence type="ECO:0000256" key="2">
    <source>
        <dbReference type="ARBA" id="ARBA00022438"/>
    </source>
</evidence>
<gene>
    <name evidence="7" type="ORF">GWO12_07360</name>
</gene>